<dbReference type="AlphaFoldDB" id="H5TS51"/>
<comment type="caution">
    <text evidence="3">The sequence shown here is derived from an EMBL/GenBank/DDBJ whole genome shotgun (WGS) entry which is preliminary data.</text>
</comment>
<dbReference type="Proteomes" id="UP000005038">
    <property type="component" value="Unassembled WGS sequence"/>
</dbReference>
<feature type="region of interest" description="Disordered" evidence="1">
    <location>
        <begin position="642"/>
        <end position="672"/>
    </location>
</feature>
<dbReference type="Gene3D" id="3.40.50.300">
    <property type="entry name" value="P-loop containing nucleotide triphosphate hydrolases"/>
    <property type="match status" value="1"/>
</dbReference>
<keyword evidence="4" id="KW-1185">Reference proteome</keyword>
<dbReference type="EMBL" id="BAFB01000206">
    <property type="protein sequence ID" value="GAB36309.1"/>
    <property type="molecule type" value="Genomic_DNA"/>
</dbReference>
<dbReference type="PANTHER" id="PTHR42957">
    <property type="entry name" value="HELICASE MJ1565-RELATED"/>
    <property type="match status" value="1"/>
</dbReference>
<name>H5TS51_GORO1</name>
<organism evidence="3 4">
    <name type="scientific">Gordonia otitidis (strain DSM 44809 / CCUG 52243 / JCM 12355 / NBRC 100426 / IFM 10032)</name>
    <dbReference type="NCBI Taxonomy" id="1108044"/>
    <lineage>
        <taxon>Bacteria</taxon>
        <taxon>Bacillati</taxon>
        <taxon>Actinomycetota</taxon>
        <taxon>Actinomycetes</taxon>
        <taxon>Mycobacteriales</taxon>
        <taxon>Gordoniaceae</taxon>
        <taxon>Gordonia</taxon>
    </lineage>
</organism>
<dbReference type="InterPro" id="IPR002789">
    <property type="entry name" value="HerA_central"/>
</dbReference>
<evidence type="ECO:0000256" key="1">
    <source>
        <dbReference type="SAM" id="MobiDB-lite"/>
    </source>
</evidence>
<dbReference type="SUPFAM" id="SSF52540">
    <property type="entry name" value="P-loop containing nucleoside triphosphate hydrolases"/>
    <property type="match status" value="1"/>
</dbReference>
<proteinExistence type="predicted"/>
<dbReference type="Pfam" id="PF01935">
    <property type="entry name" value="DUF87"/>
    <property type="match status" value="1"/>
</dbReference>
<sequence>MPFDGGDSEVCLGTITTIETVNTLADPRSALASHIAAGVDEVTRHDQDTRRVVVKVEAVFRGREGAWRRWSSTLSNSPATGTRVKVLDQELANELMVDIADTSGYVGYLRGADDVLIPITLDDYSGPRGARHSGVIGATGSGKTSYATYFIATMMRHPHMAQLVFDPQSQFSGEHGLPISLQGVAAALGRKVTVARISESLRLQKDAPLFLQLLQESGFFRRLAFGAGADDNIAAAREVLTSALNRERDLHSACGTTDWTEADSATLMRYLLQQLYDILPTGTVYAGKDQQARVAATLHRPTESPNGDPIAADTLNRLPFGALDDDGTDRFQELLETFGTLHQLWGLYNPAGLREIANGATPETLGDEYRRRSAWGLIADAVRPADDRPAPLLILDLSAGDTSDRAADILDDPSLKARIMRQLVATTKRVGQAEFKKGRLLDVNWVIDEAWAWIGPPDPRTQPEAIAALSNEFAASARDVRKFGIGICAITQSATSIRDDVWRQMSVIFAGYGLHDNADLTRLSNRMSEAHVALYRATPPPEATGRYVFTCLGGGVTGLSFGANPVFLEAFTDPRDWLAANTSWLTALRARFLHCLPAGDTGGPLTALPARPTAGDAVSAAHTGHLDTRTRRVAADTLAAFTPATPAGGRPDAVTAGRWASTGPVDDGDPPF</sequence>
<accession>H5TS51</accession>
<dbReference type="PANTHER" id="PTHR42957:SF1">
    <property type="entry name" value="HELICASE MJ1565-RELATED"/>
    <property type="match status" value="1"/>
</dbReference>
<evidence type="ECO:0000313" key="3">
    <source>
        <dbReference type="EMBL" id="GAB36309.1"/>
    </source>
</evidence>
<protein>
    <recommendedName>
        <fullName evidence="2">Helicase HerA central domain-containing protein</fullName>
    </recommendedName>
</protein>
<dbReference type="InterPro" id="IPR027417">
    <property type="entry name" value="P-loop_NTPase"/>
</dbReference>
<evidence type="ECO:0000259" key="2">
    <source>
        <dbReference type="Pfam" id="PF01935"/>
    </source>
</evidence>
<gene>
    <name evidence="3" type="ORF">GOOTI_206_00420</name>
</gene>
<feature type="domain" description="Helicase HerA central" evidence="2">
    <location>
        <begin position="130"/>
        <end position="199"/>
    </location>
</feature>
<dbReference type="InterPro" id="IPR008571">
    <property type="entry name" value="HerA-like"/>
</dbReference>
<evidence type="ECO:0000313" key="4">
    <source>
        <dbReference type="Proteomes" id="UP000005038"/>
    </source>
</evidence>
<reference evidence="3" key="1">
    <citation type="submission" date="2012-02" db="EMBL/GenBank/DDBJ databases">
        <title>Whole genome shotgun sequence of Gordonia otitidis NBRC 100426.</title>
        <authorList>
            <person name="Yoshida I."/>
            <person name="Hosoyama A."/>
            <person name="Tsuchikane K."/>
            <person name="Katsumata H."/>
            <person name="Yamazaki S."/>
            <person name="Fujita N."/>
        </authorList>
    </citation>
    <scope>NUCLEOTIDE SEQUENCE [LARGE SCALE GENOMIC DNA]</scope>
    <source>
        <strain evidence="3">NBRC 100426</strain>
    </source>
</reference>